<name>A0A3R7MXY8_TRYRA</name>
<accession>A0A3R7MXY8</accession>
<proteinExistence type="predicted"/>
<protein>
    <submittedName>
        <fullName evidence="1">Uncharacterized protein</fullName>
    </submittedName>
</protein>
<sequence length="181" mass="19994">MSAGEPPERHPNVVYTALARGRARHHLRRVSHFRPQKRNKIATKRSGHWLAACCRQRRGRCHRRRSHGGRKRCSKTGTVSKPVALMNRKRPQHCSQRNSSRERCGGGGGSVDANPGMPVTWGMPLASLQCGQQSTAAAYVGGSCRGALQQRIFPRRGTHVLLLLGLWGAPIGKLHFVANSR</sequence>
<evidence type="ECO:0000313" key="1">
    <source>
        <dbReference type="EMBL" id="RNE96998.1"/>
    </source>
</evidence>
<gene>
    <name evidence="1" type="ORF">TraAM80_09541</name>
</gene>
<dbReference type="GeneID" id="40333474"/>
<dbReference type="Proteomes" id="UP000283634">
    <property type="component" value="Unassembled WGS sequence"/>
</dbReference>
<organism evidence="1 2">
    <name type="scientific">Trypanosoma rangeli</name>
    <dbReference type="NCBI Taxonomy" id="5698"/>
    <lineage>
        <taxon>Eukaryota</taxon>
        <taxon>Discoba</taxon>
        <taxon>Euglenozoa</taxon>
        <taxon>Kinetoplastea</taxon>
        <taxon>Metakinetoplastina</taxon>
        <taxon>Trypanosomatida</taxon>
        <taxon>Trypanosomatidae</taxon>
        <taxon>Trypanosoma</taxon>
        <taxon>Herpetosoma</taxon>
    </lineage>
</organism>
<dbReference type="RefSeq" id="XP_029233921.1">
    <property type="nucleotide sequence ID" value="XM_029386220.1"/>
</dbReference>
<evidence type="ECO:0000313" key="2">
    <source>
        <dbReference type="Proteomes" id="UP000283634"/>
    </source>
</evidence>
<dbReference type="AlphaFoldDB" id="A0A3R7MXY8"/>
<comment type="caution">
    <text evidence="1">The sequence shown here is derived from an EMBL/GenBank/DDBJ whole genome shotgun (WGS) entry which is preliminary data.</text>
</comment>
<keyword evidence="2" id="KW-1185">Reference proteome</keyword>
<reference evidence="1 2" key="1">
    <citation type="journal article" date="2018" name="BMC Genomics">
        <title>Genomic comparison of Trypanosoma conorhini and Trypanosoma rangeli to Trypanosoma cruzi strains of high and low virulence.</title>
        <authorList>
            <person name="Bradwell K.R."/>
            <person name="Koparde V.N."/>
            <person name="Matveyev A.V."/>
            <person name="Serrano M.G."/>
            <person name="Alves J.M."/>
            <person name="Parikh H."/>
            <person name="Huang B."/>
            <person name="Lee V."/>
            <person name="Espinosa-Alvarez O."/>
            <person name="Ortiz P.A."/>
            <person name="Costa-Martins A.G."/>
            <person name="Teixeira M.M."/>
            <person name="Buck G.A."/>
        </authorList>
    </citation>
    <scope>NUCLEOTIDE SEQUENCE [LARGE SCALE GENOMIC DNA]</scope>
    <source>
        <strain evidence="1 2">AM80</strain>
    </source>
</reference>
<dbReference type="EMBL" id="MKGL01000615">
    <property type="protein sequence ID" value="RNE96998.1"/>
    <property type="molecule type" value="Genomic_DNA"/>
</dbReference>